<dbReference type="InterPro" id="IPR024986">
    <property type="entry name" value="Nipped-B_C"/>
</dbReference>
<feature type="compositionally biased region" description="Polar residues" evidence="7">
    <location>
        <begin position="514"/>
        <end position="535"/>
    </location>
</feature>
<evidence type="ECO:0000256" key="1">
    <source>
        <dbReference type="ARBA" id="ARBA00004123"/>
    </source>
</evidence>
<feature type="compositionally biased region" description="Low complexity" evidence="7">
    <location>
        <begin position="2374"/>
        <end position="2387"/>
    </location>
</feature>
<name>A0A182HGE9_ANOAR</name>
<dbReference type="GO" id="GO:0090694">
    <property type="term" value="C:Scc2-Scc4 cohesin loading complex"/>
    <property type="evidence" value="ECO:0007669"/>
    <property type="project" value="TreeGrafter"/>
</dbReference>
<dbReference type="GO" id="GO:0140588">
    <property type="term" value="P:chromatin looping"/>
    <property type="evidence" value="ECO:0007669"/>
    <property type="project" value="InterPro"/>
</dbReference>
<accession>A0A182HGE9</accession>
<dbReference type="PANTHER" id="PTHR21704">
    <property type="entry name" value="NIPPED-B-LIKE PROTEIN DELANGIN SCC2-RELATED"/>
    <property type="match status" value="1"/>
</dbReference>
<feature type="region of interest" description="Disordered" evidence="7">
    <location>
        <begin position="429"/>
        <end position="450"/>
    </location>
</feature>
<feature type="compositionally biased region" description="Low complexity" evidence="7">
    <location>
        <begin position="429"/>
        <end position="445"/>
    </location>
</feature>
<dbReference type="GeneID" id="120900007"/>
<dbReference type="EnsemblMetazoa" id="AARA000302-RA">
    <property type="protein sequence ID" value="AARA000302-PA"/>
    <property type="gene ID" value="AARA000302"/>
</dbReference>
<dbReference type="VEuPathDB" id="VectorBase:AARA21_007369"/>
<proteinExistence type="inferred from homology"/>
<dbReference type="GO" id="GO:0003682">
    <property type="term" value="F:chromatin binding"/>
    <property type="evidence" value="ECO:0007669"/>
    <property type="project" value="TreeGrafter"/>
</dbReference>
<feature type="compositionally biased region" description="Polar residues" evidence="7">
    <location>
        <begin position="2338"/>
        <end position="2349"/>
    </location>
</feature>
<dbReference type="Proteomes" id="UP000075840">
    <property type="component" value="Unassembled WGS sequence"/>
</dbReference>
<dbReference type="GO" id="GO:0071169">
    <property type="term" value="P:establishment of protein localization to chromatin"/>
    <property type="evidence" value="ECO:0007669"/>
    <property type="project" value="TreeGrafter"/>
</dbReference>
<feature type="region of interest" description="Disordered" evidence="7">
    <location>
        <begin position="1284"/>
        <end position="1336"/>
    </location>
</feature>
<feature type="compositionally biased region" description="Low complexity" evidence="7">
    <location>
        <begin position="2305"/>
        <end position="2332"/>
    </location>
</feature>
<dbReference type="GO" id="GO:1990414">
    <property type="term" value="P:replication-born double-strand break repair via sister chromatid exchange"/>
    <property type="evidence" value="ECO:0007669"/>
    <property type="project" value="TreeGrafter"/>
</dbReference>
<feature type="region of interest" description="Disordered" evidence="7">
    <location>
        <begin position="2133"/>
        <end position="2153"/>
    </location>
</feature>
<dbReference type="EMBL" id="APCN01004219">
    <property type="status" value="NOT_ANNOTATED_CDS"/>
    <property type="molecule type" value="Genomic_DNA"/>
</dbReference>
<evidence type="ECO:0000313" key="10">
    <source>
        <dbReference type="Proteomes" id="UP000075840"/>
    </source>
</evidence>
<evidence type="ECO:0000313" key="9">
    <source>
        <dbReference type="EnsemblMetazoa" id="AARA000302-PA"/>
    </source>
</evidence>
<feature type="compositionally biased region" description="Low complexity" evidence="7">
    <location>
        <begin position="607"/>
        <end position="632"/>
    </location>
</feature>
<evidence type="ECO:0000256" key="3">
    <source>
        <dbReference type="ARBA" id="ARBA00022737"/>
    </source>
</evidence>
<dbReference type="VEuPathDB" id="VectorBase:AARA000302"/>
<dbReference type="InterPro" id="IPR026003">
    <property type="entry name" value="Cohesin_HEAT"/>
</dbReference>
<keyword evidence="10" id="KW-1185">Reference proteome</keyword>
<evidence type="ECO:0000256" key="6">
    <source>
        <dbReference type="RuleBase" id="RU364107"/>
    </source>
</evidence>
<reference evidence="9" key="1">
    <citation type="submission" date="2022-08" db="UniProtKB">
        <authorList>
            <consortium name="EnsemblMetazoa"/>
        </authorList>
    </citation>
    <scope>IDENTIFICATION</scope>
    <source>
        <strain evidence="9">Dongola</strain>
    </source>
</reference>
<feature type="region of interest" description="Disordered" evidence="7">
    <location>
        <begin position="1063"/>
        <end position="1088"/>
    </location>
</feature>
<dbReference type="RefSeq" id="XP_040162407.1">
    <property type="nucleotide sequence ID" value="XM_040306473.1"/>
</dbReference>
<comment type="similarity">
    <text evidence="2 6">Belongs to the SCC2/Nipped-B family.</text>
</comment>
<sequence length="2412" mass="268842">MSDRDVPSVPITTLAGLTSLSDLLSELPISDSLSVSASLNRSLLFHPRVAEEANNLLATRDDALTAQLVTAIEQTNSDSIELKDQYPQPPGPANGAPIDGPSLLQAIHASRPNVFKSPYNPQIHQMFSSAVALGAGNQQQQLVAQQQQKITPTSQTQFYNLPNESFTNLEQSQQVYTNQTQIPIEQLQSVFQAQHDMQQVQQLHLAQQTVQPLQQQLLPQQAQLLQQQQQQQQFQFNDPNLIRGQQQNVLGNSFPTLASQTPASAVMLGQQSIGTALHQQVINIQNVPYSSNSAENSQLQQQQQQQLFQQQQQQQHNQNVIVSHTSNTVQGQPLSALDPHQSVIQQSGSYASAVHPTGSPAVVSAPTNNQAVPQTTMLQQNHLIPQQQLSNVINQTNNNIHSASAQQHQYPQQQQMQNHTVLPQGQPLLQSQQQQLHQQSHLNNGSTAGVVSAGMNHQQALYQQQTTVPQQQQQQQFSTASNLAKLPETAPRNNEYLQQQQSKNLDARGRPSPAQGSTAPDTVSTATSLNMQQHQGGAMKGPQQAQTGASAHRYPTPLMGPNKPRPPGAGGGGTAAQQPTAAAPVIRPIGVSGALISSASTVAVSRPAGAQHPAQAPQSGPSSSGSTSSSAQNKPAGPAAKPQIDRKLLHRLIPMAEVETLKLPKLSVKLERLTERQVALLQEDLKKFMQEEPKLAARMGLEKKTYDQIFSKMKEESRGTWALKRKAQERADENPEDYLSKPKVRRVERPAAPVVKKLSKEELMATNTYQRFVSLMNKIFDQLDETETPTMEEGDEQYECISTGLLNSISAEAAKLKVRNAIDAIPENKLTLLISYAMRSIHSAKNLSGSELQDDLVGDECIEKILNAVEAALLVCCLYTSKSTKFLQEDNIDAIIKFVQFQLRETIFPSYDPVYSVETKRKGGDNNKKKKTASYQQKGISMLYTKTVELSKQLVTMFELFHFVDTIVIHASSLGVEPFFVDNIETLQFVCLDLVTTIFQNEKYQHHRRNIVSDILTSFDRLPHSKRNLRPYKLVNNGGNIQMMTALVLQLIQSSVILPDTLSPDGGGGAGGKHRPPNSANSADVPMGGGSTKSTDLFIYSKYNTALSIGGNFLTTFLDKCKSRSNETDFRPLFENFIHDLLTTVNKPEWPAAELLLSLLGTMLVKKMSDKGVEQSIRVVSLEYLGIVAARLRKDTVESRCKVKTMDTLIRYIKIEQEKEGDEPLHNSKFQLDEEEERTEFLQKILLDFLAVNAHEGNVVWNHARHFYITQWYRDMMQRTKKVAEGEKGYASRKKAGSSGGGGGKKRKKYQSDSDGSDGAGDDSDGEEGHMRDGQVDQELNSEIFRMLDTRKQYYLSQIGPYGRSGGGGARSGGSGPAAGGNYEIKTYIDYSNANLIAQYLASKRSFSQSYDKYLQKIILVVREPVVAIRTRAMKCLANIVEVDQLVLARKDMQMGVQQKLLDTAISVREAAVDLVGKYILSDPELIDQYYEMISQRILDTGVSVRKRVIKILRDICIEYPAHEKIPDICVKMIRRVNDEEGIQKLVMDVFMTMWFTPCNDNDKAAMDRKITQIIDVVCSSHETGTQGFDALLKTIFEPKESKDDNKKLKKEIPKTLIKACQQIVDGLVDATMRLEGAENTRLVGCITALHLFAKIQPQLLVNHAMSLEPYLNMRCQNQIISKFISSIAEILEQVVPLMDHPSEVFLADLESHLMMLIVTQSRTIVLSCVSCLSTVVNKITKNYKLIRDCFSKLYYKGLVCIKDKLVSDPSIPIEQYFRPQFRRSIFTVGLIMRYFDFQQPEVYGAPKPGEDSSNQGSTLPANICEDVFATLAFFLSCDHSEICKEALTSMGNFCVKNYEYLMKVELRDYYNYLLTQDKVLTDMKITVLKNILMYLTEEENQMVRKDKEWSKQSKTEDLKEMGDVSSGMASRVIQIYLKEILRSFLHRDYGVRSWAMRVIEVVLRQGLVHPVQIVPYLICLSTDPEKEVAHSADRHLQEIDKQYPGFVNMKSNAGMQLSYELQELLQRRDESSLVRGYRIKDPQEPPSAMNGFLYTLLRGTKPQRRALIHSITKQFDDGKISLRQMLYLADNLAYFPYVVQDEPLFIIHHIDVLISVTGTNLLATFREGLKPLPGTEGNADPTAQNPLEDDDDDDQEAILTRLPDDTSDLENCIRSAQGCMLLLILKQHLKDIYGITDSKISRYSPSESGKIYDKAMQRRSNSLFDPKATITLLKENRATAGAQTEKERIELVQRYLDFKQLMLKLDPDDPDLLDEDEKPNSVAGTPVKQTPAASASGHHHHHSMASQQHNHTADGTSNNVHVNNVNSTTTNPGMMPVSQQNDYSNRSAANHGGAAVVGSAAKTPKPSSNRQQAAPASARKSAVSSRSAKKKKRRISSSEEEESDASDGDYD</sequence>
<evidence type="ECO:0000256" key="4">
    <source>
        <dbReference type="ARBA" id="ARBA00023242"/>
    </source>
</evidence>
<keyword evidence="5 6" id="KW-0131">Cell cycle</keyword>
<dbReference type="InterPro" id="IPR016024">
    <property type="entry name" value="ARM-type_fold"/>
</dbReference>
<dbReference type="InterPro" id="IPR033031">
    <property type="entry name" value="Scc2/Nipped-B"/>
</dbReference>
<dbReference type="CTD" id="3355136"/>
<feature type="region of interest" description="Disordered" evidence="7">
    <location>
        <begin position="606"/>
        <end position="641"/>
    </location>
</feature>
<evidence type="ECO:0000259" key="8">
    <source>
        <dbReference type="Pfam" id="PF12830"/>
    </source>
</evidence>
<keyword evidence="4 6" id="KW-0539">Nucleus</keyword>
<protein>
    <recommendedName>
        <fullName evidence="6">Nipped-B protein</fullName>
    </recommendedName>
</protein>
<evidence type="ECO:0000256" key="7">
    <source>
        <dbReference type="SAM" id="MobiDB-lite"/>
    </source>
</evidence>
<dbReference type="Pfam" id="PF12765">
    <property type="entry name" value="Cohesin_HEAT"/>
    <property type="match status" value="1"/>
</dbReference>
<feature type="region of interest" description="Disordered" evidence="7">
    <location>
        <begin position="79"/>
        <end position="101"/>
    </location>
</feature>
<feature type="region of interest" description="Disordered" evidence="7">
    <location>
        <begin position="2270"/>
        <end position="2412"/>
    </location>
</feature>
<organism evidence="9 10">
    <name type="scientific">Anopheles arabiensis</name>
    <name type="common">Mosquito</name>
    <dbReference type="NCBI Taxonomy" id="7173"/>
    <lineage>
        <taxon>Eukaryota</taxon>
        <taxon>Metazoa</taxon>
        <taxon>Ecdysozoa</taxon>
        <taxon>Arthropoda</taxon>
        <taxon>Hexapoda</taxon>
        <taxon>Insecta</taxon>
        <taxon>Pterygota</taxon>
        <taxon>Neoptera</taxon>
        <taxon>Endopterygota</taxon>
        <taxon>Diptera</taxon>
        <taxon>Nematocera</taxon>
        <taxon>Culicoidea</taxon>
        <taxon>Culicidae</taxon>
        <taxon>Anophelinae</taxon>
        <taxon>Anopheles</taxon>
    </lineage>
</organism>
<dbReference type="Pfam" id="PF12830">
    <property type="entry name" value="Nipped-B_C"/>
    <property type="match status" value="1"/>
</dbReference>
<feature type="compositionally biased region" description="Acidic residues" evidence="7">
    <location>
        <begin position="2399"/>
        <end position="2412"/>
    </location>
</feature>
<dbReference type="SUPFAM" id="SSF48371">
    <property type="entry name" value="ARM repeat"/>
    <property type="match status" value="1"/>
</dbReference>
<dbReference type="CDD" id="cd23958">
    <property type="entry name" value="SCC2"/>
    <property type="match status" value="1"/>
</dbReference>
<dbReference type="GO" id="GO:0061775">
    <property type="term" value="F:cohesin loader activity"/>
    <property type="evidence" value="ECO:0007669"/>
    <property type="project" value="InterPro"/>
</dbReference>
<keyword evidence="3 6" id="KW-0677">Repeat</keyword>
<feature type="region of interest" description="Disordered" evidence="7">
    <location>
        <begin position="503"/>
        <end position="581"/>
    </location>
</feature>
<dbReference type="PANTHER" id="PTHR21704:SF18">
    <property type="entry name" value="NIPPED-B-LIKE PROTEIN"/>
    <property type="match status" value="1"/>
</dbReference>
<comment type="subcellular location">
    <subcellularLocation>
        <location evidence="1 6">Nucleus</location>
    </subcellularLocation>
</comment>
<evidence type="ECO:0000256" key="2">
    <source>
        <dbReference type="ARBA" id="ARBA00009252"/>
    </source>
</evidence>
<dbReference type="GO" id="GO:0010468">
    <property type="term" value="P:regulation of gene expression"/>
    <property type="evidence" value="ECO:0007669"/>
    <property type="project" value="InterPro"/>
</dbReference>
<dbReference type="GO" id="GO:0034087">
    <property type="term" value="P:establishment of mitotic sister chromatid cohesion"/>
    <property type="evidence" value="ECO:0007669"/>
    <property type="project" value="TreeGrafter"/>
</dbReference>
<feature type="domain" description="Sister chromatid cohesion C-terminal" evidence="8">
    <location>
        <begin position="1930"/>
        <end position="2113"/>
    </location>
</feature>
<evidence type="ECO:0000256" key="5">
    <source>
        <dbReference type="ARBA" id="ARBA00023306"/>
    </source>
</evidence>